<name>A0A7W7NVH9_9SPHN</name>
<gene>
    <name evidence="3" type="ORF">HNO88_001871</name>
</gene>
<reference evidence="3 4" key="1">
    <citation type="submission" date="2020-08" db="EMBL/GenBank/DDBJ databases">
        <title>Functional genomics of gut bacteria from endangered species of beetles.</title>
        <authorList>
            <person name="Carlos-Shanley C."/>
        </authorList>
    </citation>
    <scope>NUCLEOTIDE SEQUENCE [LARGE SCALE GENOMIC DNA]</scope>
    <source>
        <strain evidence="3 4">S00245</strain>
    </source>
</reference>
<feature type="compositionally biased region" description="Low complexity" evidence="1">
    <location>
        <begin position="202"/>
        <end position="231"/>
    </location>
</feature>
<evidence type="ECO:0000313" key="4">
    <source>
        <dbReference type="Proteomes" id="UP000555448"/>
    </source>
</evidence>
<dbReference type="Pfam" id="PF03938">
    <property type="entry name" value="OmpH"/>
    <property type="match status" value="1"/>
</dbReference>
<dbReference type="AlphaFoldDB" id="A0A7W7NVH9"/>
<proteinExistence type="predicted"/>
<feature type="chain" id="PRO_5030993018" evidence="2">
    <location>
        <begin position="26"/>
        <end position="231"/>
    </location>
</feature>
<protein>
    <submittedName>
        <fullName evidence="3">Skp family chaperone for outer membrane proteins</fullName>
    </submittedName>
</protein>
<evidence type="ECO:0000313" key="3">
    <source>
        <dbReference type="EMBL" id="MBB4858548.1"/>
    </source>
</evidence>
<dbReference type="SUPFAM" id="SSF111384">
    <property type="entry name" value="OmpH-like"/>
    <property type="match status" value="1"/>
</dbReference>
<evidence type="ECO:0000256" key="1">
    <source>
        <dbReference type="SAM" id="MobiDB-lite"/>
    </source>
</evidence>
<dbReference type="GO" id="GO:0051082">
    <property type="term" value="F:unfolded protein binding"/>
    <property type="evidence" value="ECO:0007669"/>
    <property type="project" value="InterPro"/>
</dbReference>
<evidence type="ECO:0000256" key="2">
    <source>
        <dbReference type="SAM" id="SignalP"/>
    </source>
</evidence>
<dbReference type="RefSeq" id="WP_184244302.1">
    <property type="nucleotide sequence ID" value="NZ_JACHLR010000006.1"/>
</dbReference>
<dbReference type="Proteomes" id="UP000555448">
    <property type="component" value="Unassembled WGS sequence"/>
</dbReference>
<keyword evidence="4" id="KW-1185">Reference proteome</keyword>
<accession>A0A7W7NVH9</accession>
<comment type="caution">
    <text evidence="3">The sequence shown here is derived from an EMBL/GenBank/DDBJ whole genome shotgun (WGS) entry which is preliminary data.</text>
</comment>
<feature type="region of interest" description="Disordered" evidence="1">
    <location>
        <begin position="198"/>
        <end position="231"/>
    </location>
</feature>
<dbReference type="InterPro" id="IPR005632">
    <property type="entry name" value="Chaperone_Skp"/>
</dbReference>
<dbReference type="EMBL" id="JACHLR010000006">
    <property type="protein sequence ID" value="MBB4858548.1"/>
    <property type="molecule type" value="Genomic_DNA"/>
</dbReference>
<dbReference type="Gene3D" id="3.30.910.20">
    <property type="entry name" value="Skp domain"/>
    <property type="match status" value="1"/>
</dbReference>
<dbReference type="SMART" id="SM00935">
    <property type="entry name" value="OmpH"/>
    <property type="match status" value="1"/>
</dbReference>
<keyword evidence="2" id="KW-0732">Signal</keyword>
<feature type="signal peptide" evidence="2">
    <location>
        <begin position="1"/>
        <end position="25"/>
    </location>
</feature>
<sequence>MNHILKTAAAASLMFGAGVAQPALAQDSGTVVQGIAVANLDAVIANSNAFKTAETQRQTTYKAQIDQATSRGNALNAQLKPLADKFNADRQGGKANQASLEQQAATIQQLQESGQAELQRILQPVALSRAYVTEQVEDKLDQAVKSAMAKKKVSLLLNPQAIVAVNNNAYNLNQDVLNELNTLLPSAQIVPPAGWLPREARQQQAQQGQAATAAPAAAAPAATTGRKQTGR</sequence>
<dbReference type="InterPro" id="IPR024930">
    <property type="entry name" value="Skp_dom_sf"/>
</dbReference>
<organism evidence="3 4">
    <name type="scientific">Novosphingobium chloroacetimidivorans</name>
    <dbReference type="NCBI Taxonomy" id="1428314"/>
    <lineage>
        <taxon>Bacteria</taxon>
        <taxon>Pseudomonadati</taxon>
        <taxon>Pseudomonadota</taxon>
        <taxon>Alphaproteobacteria</taxon>
        <taxon>Sphingomonadales</taxon>
        <taxon>Sphingomonadaceae</taxon>
        <taxon>Novosphingobium</taxon>
    </lineage>
</organism>